<dbReference type="NCBIfam" id="TIGR01600">
    <property type="entry name" value="phage_tail_L"/>
    <property type="match status" value="1"/>
</dbReference>
<dbReference type="Proteomes" id="UP001218208">
    <property type="component" value="Unassembled WGS sequence"/>
</dbReference>
<dbReference type="Pfam" id="PF05100">
    <property type="entry name" value="Phage_tail_L"/>
    <property type="match status" value="1"/>
</dbReference>
<dbReference type="GO" id="GO:0030430">
    <property type="term" value="C:host cell cytoplasm"/>
    <property type="evidence" value="ECO:0007669"/>
    <property type="project" value="InterPro"/>
</dbReference>
<dbReference type="InterPro" id="IPR006487">
    <property type="entry name" value="Phage_lambda_L"/>
</dbReference>
<dbReference type="GO" id="GO:0051536">
    <property type="term" value="F:iron-sulfur cluster binding"/>
    <property type="evidence" value="ECO:0007669"/>
    <property type="project" value="InterPro"/>
</dbReference>
<dbReference type="EMBL" id="ABLOJW010000004">
    <property type="protein sequence ID" value="EKT4091565.1"/>
    <property type="molecule type" value="Genomic_DNA"/>
</dbReference>
<gene>
    <name evidence="1" type="ORF">QEG23_001052</name>
</gene>
<comment type="caution">
    <text evidence="1">The sequence shown here is derived from an EMBL/GenBank/DDBJ whole genome shotgun (WGS) entry which is preliminary data.</text>
</comment>
<evidence type="ECO:0000313" key="1">
    <source>
        <dbReference type="EMBL" id="EKT4091565.1"/>
    </source>
</evidence>
<dbReference type="GO" id="GO:0046718">
    <property type="term" value="P:symbiont entry into host cell"/>
    <property type="evidence" value="ECO:0007669"/>
    <property type="project" value="InterPro"/>
</dbReference>
<sequence length="328" mass="34801">MVGAKVIRRQTLVKYLDADNYPPIVNLVNFSNNPNGSGWVNNGAAAAQLPEEVADGITFTPTRISSNGGTSNNRRAPLRSFSIAAGQPAVATFYVRFGSSQRVRLVLSNTVGGAYRESLFNLNSDGSIAAATAAAGPLELLGFEQRTGGVVKITVRIVYNAANSAAPTLQVGPTSAVVGQDVILLGAQLEFGQNATTFQVTTNDPVKDRHPTADPNEHFLDEIWFIERKVSETKEVVEFELTTAIDLNGEQLPGRQIISGVCGWLIRGGYRGPFCGYTGPAVADANDVPTTDPARDQCGGRVGSCKLRFGADKPLPYGGFPASGLLRT</sequence>
<proteinExistence type="predicted"/>
<name>A0AAI9C058_STEMA</name>
<protein>
    <submittedName>
        <fullName evidence="1">Phage minor tail protein L</fullName>
    </submittedName>
</protein>
<dbReference type="AlphaFoldDB" id="A0AAI9C058"/>
<reference evidence="1" key="1">
    <citation type="submission" date="2022-07" db="EMBL/GenBank/DDBJ databases">
        <authorList>
            <consortium name="DAFM: The Division of Animal and Food Microbiology"/>
        </authorList>
    </citation>
    <scope>NUCLEOTIDE SEQUENCE</scope>
    <source>
        <strain evidence="1">19MO01SH01-2</strain>
    </source>
</reference>
<accession>A0AAI9C058</accession>
<evidence type="ECO:0000313" key="2">
    <source>
        <dbReference type="Proteomes" id="UP001218208"/>
    </source>
</evidence>
<organism evidence="1 2">
    <name type="scientific">Stenotrophomonas maltophilia</name>
    <name type="common">Pseudomonas maltophilia</name>
    <name type="synonym">Xanthomonas maltophilia</name>
    <dbReference type="NCBI Taxonomy" id="40324"/>
    <lineage>
        <taxon>Bacteria</taxon>
        <taxon>Pseudomonadati</taxon>
        <taxon>Pseudomonadota</taxon>
        <taxon>Gammaproteobacteria</taxon>
        <taxon>Lysobacterales</taxon>
        <taxon>Lysobacteraceae</taxon>
        <taxon>Stenotrophomonas</taxon>
        <taxon>Stenotrophomonas maltophilia group</taxon>
    </lineage>
</organism>